<keyword evidence="2" id="KW-1185">Reference proteome</keyword>
<reference evidence="1" key="1">
    <citation type="submission" date="2022-04" db="EMBL/GenBank/DDBJ databases">
        <title>Flavobacterium pygoscelis sp. nov. isolated from Chinstrap chick (Pygoscelis antarcticus).</title>
        <authorList>
            <person name="Irgang R."/>
            <person name="Poblete-Morales M."/>
            <person name="Avendano-Herrera R."/>
        </authorList>
    </citation>
    <scope>NUCLEOTIDE SEQUENCE</scope>
    <source>
        <strain evidence="1">I-SCBP12n</strain>
    </source>
</reference>
<dbReference type="PANTHER" id="PTHR34585">
    <property type="match status" value="1"/>
</dbReference>
<proteinExistence type="predicted"/>
<comment type="caution">
    <text evidence="1">The sequence shown here is derived from an EMBL/GenBank/DDBJ whole genome shotgun (WGS) entry which is preliminary data.</text>
</comment>
<dbReference type="SUPFAM" id="SSF46955">
    <property type="entry name" value="Putative DNA-binding domain"/>
    <property type="match status" value="1"/>
</dbReference>
<evidence type="ECO:0000313" key="1">
    <source>
        <dbReference type="EMBL" id="MCK8142526.1"/>
    </source>
</evidence>
<dbReference type="PANTHER" id="PTHR34585:SF22">
    <property type="entry name" value="HELIX-TURN-HELIX DOMAIN-CONTAINING PROTEIN"/>
    <property type="match status" value="1"/>
</dbReference>
<organism evidence="1 2">
    <name type="scientific">Flavobacterium pygoscelis</name>
    <dbReference type="NCBI Taxonomy" id="2893176"/>
    <lineage>
        <taxon>Bacteria</taxon>
        <taxon>Pseudomonadati</taxon>
        <taxon>Bacteroidota</taxon>
        <taxon>Flavobacteriia</taxon>
        <taxon>Flavobacteriales</taxon>
        <taxon>Flavobacteriaceae</taxon>
        <taxon>Flavobacterium</taxon>
    </lineage>
</organism>
<protein>
    <submittedName>
        <fullName evidence="1">Helix-turn-helix domain-containing protein</fullName>
    </submittedName>
</protein>
<dbReference type="InterPro" id="IPR009061">
    <property type="entry name" value="DNA-bd_dom_put_sf"/>
</dbReference>
<dbReference type="AlphaFoldDB" id="A0A9X2BQH4"/>
<name>A0A9X2BQH4_9FLAO</name>
<accession>A0A9X2BQH4</accession>
<dbReference type="Proteomes" id="UP001139260">
    <property type="component" value="Unassembled WGS sequence"/>
</dbReference>
<gene>
    <name evidence="1" type="ORF">MW871_11545</name>
</gene>
<dbReference type="RefSeq" id="WP_248428647.1">
    <property type="nucleotide sequence ID" value="NZ_JALNUB010000006.1"/>
</dbReference>
<dbReference type="EMBL" id="JALNUB010000006">
    <property type="protein sequence ID" value="MCK8142526.1"/>
    <property type="molecule type" value="Genomic_DNA"/>
</dbReference>
<sequence>MGKEEKEKRHEEMIIILKKVLLPLYSKLDEIEVKLVSSNNNKFPQYYRNEDLKKVFGFSSNTIVKYRQTGILPYTKMGDIFLYEASKIEKLLNKNGH</sequence>
<evidence type="ECO:0000313" key="2">
    <source>
        <dbReference type="Proteomes" id="UP001139260"/>
    </source>
</evidence>